<accession>A0A7J6VMM2</accession>
<dbReference type="Proteomes" id="UP000554482">
    <property type="component" value="Unassembled WGS sequence"/>
</dbReference>
<feature type="compositionally biased region" description="Polar residues" evidence="1">
    <location>
        <begin position="294"/>
        <end position="316"/>
    </location>
</feature>
<comment type="caution">
    <text evidence="2">The sequence shown here is derived from an EMBL/GenBank/DDBJ whole genome shotgun (WGS) entry which is preliminary data.</text>
</comment>
<evidence type="ECO:0000256" key="1">
    <source>
        <dbReference type="SAM" id="MobiDB-lite"/>
    </source>
</evidence>
<dbReference type="EMBL" id="JABWDY010029945">
    <property type="protein sequence ID" value="KAF5186011.1"/>
    <property type="molecule type" value="Genomic_DNA"/>
</dbReference>
<reference evidence="2 3" key="1">
    <citation type="submission" date="2020-06" db="EMBL/GenBank/DDBJ databases">
        <title>Transcriptomic and genomic resources for Thalictrum thalictroides and T. hernandezii: Facilitating candidate gene discovery in an emerging model plant lineage.</title>
        <authorList>
            <person name="Arias T."/>
            <person name="Riano-Pachon D.M."/>
            <person name="Di Stilio V.S."/>
        </authorList>
    </citation>
    <scope>NUCLEOTIDE SEQUENCE [LARGE SCALE GENOMIC DNA]</scope>
    <source>
        <strain evidence="3">cv. WT478/WT964</strain>
        <tissue evidence="2">Leaves</tissue>
    </source>
</reference>
<keyword evidence="3" id="KW-1185">Reference proteome</keyword>
<organism evidence="2 3">
    <name type="scientific">Thalictrum thalictroides</name>
    <name type="common">Rue-anemone</name>
    <name type="synonym">Anemone thalictroides</name>
    <dbReference type="NCBI Taxonomy" id="46969"/>
    <lineage>
        <taxon>Eukaryota</taxon>
        <taxon>Viridiplantae</taxon>
        <taxon>Streptophyta</taxon>
        <taxon>Embryophyta</taxon>
        <taxon>Tracheophyta</taxon>
        <taxon>Spermatophyta</taxon>
        <taxon>Magnoliopsida</taxon>
        <taxon>Ranunculales</taxon>
        <taxon>Ranunculaceae</taxon>
        <taxon>Thalictroideae</taxon>
        <taxon>Thalictrum</taxon>
    </lineage>
</organism>
<name>A0A7J6VMM2_THATH</name>
<evidence type="ECO:0000313" key="3">
    <source>
        <dbReference type="Proteomes" id="UP000554482"/>
    </source>
</evidence>
<dbReference type="OrthoDB" id="674685at2759"/>
<feature type="region of interest" description="Disordered" evidence="1">
    <location>
        <begin position="284"/>
        <end position="316"/>
    </location>
</feature>
<proteinExistence type="predicted"/>
<dbReference type="AlphaFoldDB" id="A0A7J6VMM2"/>
<evidence type="ECO:0000313" key="2">
    <source>
        <dbReference type="EMBL" id="KAF5186011.1"/>
    </source>
</evidence>
<protein>
    <submittedName>
        <fullName evidence="2">Uncharacterized protein</fullName>
    </submittedName>
</protein>
<gene>
    <name evidence="2" type="ORF">FRX31_024400</name>
</gene>
<sequence length="330" mass="37201">MASSLLGGILRRTIEEKISCEFPRKEGSLLGGILKGTTEVKNSCKFPRKDDSKVSGLSSFLNINFFKRDKCRFLNKTTHNVSHKNLLPHEVTSLENDIGSKKSRSNSEEEFGSQCFEINDDILFISETASEDSDSSRISIGSADRFNCEDHASSYFSLSDFSSSKVKFEIEEDVKLVMVSCQKGVQEEVCPAYTQSPAKHKIFLARTKPSKIIEVKSNQEVCRKSFGELHAEPKLRKSFSSEKEVNTDVDKEEESDNTLYKKKILMGRRCQPLDEEYGVYKTKSLARTGDRHNSNSNRTASSPKVANKSKSMNHQDVVLQTSLYRIPTFS</sequence>